<protein>
    <recommendedName>
        <fullName evidence="3 4">Dephospho-CoA kinase</fullName>
        <ecNumber evidence="3 4">2.7.1.24</ecNumber>
    </recommendedName>
    <alternativeName>
        <fullName evidence="3">Dephosphocoenzyme A kinase</fullName>
    </alternativeName>
</protein>
<dbReference type="CDD" id="cd02022">
    <property type="entry name" value="DPCK"/>
    <property type="match status" value="1"/>
</dbReference>
<dbReference type="Pfam" id="PF01121">
    <property type="entry name" value="CoaE"/>
    <property type="match status" value="1"/>
</dbReference>
<dbReference type="SUPFAM" id="SSF52540">
    <property type="entry name" value="P-loop containing nucleoside triphosphate hydrolases"/>
    <property type="match status" value="1"/>
</dbReference>
<comment type="similarity">
    <text evidence="3">Belongs to the CoaE family.</text>
</comment>
<evidence type="ECO:0000313" key="6">
    <source>
        <dbReference type="Proteomes" id="UP000662185"/>
    </source>
</evidence>
<dbReference type="PROSITE" id="PS51219">
    <property type="entry name" value="DPCK"/>
    <property type="match status" value="1"/>
</dbReference>
<dbReference type="PANTHER" id="PTHR10695:SF46">
    <property type="entry name" value="BIFUNCTIONAL COENZYME A SYNTHASE-RELATED"/>
    <property type="match status" value="1"/>
</dbReference>
<comment type="function">
    <text evidence="3">Catalyzes the phosphorylation of the 3'-hydroxyl group of dephosphocoenzyme A to form coenzyme A.</text>
</comment>
<dbReference type="NCBIfam" id="TIGR00152">
    <property type="entry name" value="dephospho-CoA kinase"/>
    <property type="match status" value="1"/>
</dbReference>
<comment type="catalytic activity">
    <reaction evidence="3">
        <text>3'-dephospho-CoA + ATP = ADP + CoA + H(+)</text>
        <dbReference type="Rhea" id="RHEA:18245"/>
        <dbReference type="ChEBI" id="CHEBI:15378"/>
        <dbReference type="ChEBI" id="CHEBI:30616"/>
        <dbReference type="ChEBI" id="CHEBI:57287"/>
        <dbReference type="ChEBI" id="CHEBI:57328"/>
        <dbReference type="ChEBI" id="CHEBI:456216"/>
        <dbReference type="EC" id="2.7.1.24"/>
    </reaction>
</comment>
<dbReference type="EC" id="2.7.1.24" evidence="3 4"/>
<keyword evidence="3" id="KW-0963">Cytoplasm</keyword>
<comment type="subcellular location">
    <subcellularLocation>
        <location evidence="3">Cytoplasm</location>
    </subcellularLocation>
</comment>
<sequence length="211" mass="23501">MTKRLIGLTGGIATGKSTVANYLATTYNLPILDADIYAREAVSVGSPILAQIAQHYGKEILLPDDNLNRLKLGEIIFNQPEERDWVENIIHPYVRNCFSQAIHESSANTLVLVIPLLFEAGLENLVSEIWVVSCSAEQQKQRLIQRNNLTDEQAAARINSQLAITEKIARADVVLDNSSSLESLLQQVDEVMKSRTFNLRSPSESGKEVRR</sequence>
<accession>A0A926WKX4</accession>
<evidence type="ECO:0000256" key="4">
    <source>
        <dbReference type="NCBIfam" id="TIGR00152"/>
    </source>
</evidence>
<keyword evidence="3 5" id="KW-0808">Transferase</keyword>
<feature type="binding site" evidence="3">
    <location>
        <begin position="13"/>
        <end position="18"/>
    </location>
    <ligand>
        <name>ATP</name>
        <dbReference type="ChEBI" id="CHEBI:30616"/>
    </ligand>
</feature>
<comment type="pathway">
    <text evidence="3">Cofactor biosynthesis; coenzyme A biosynthesis; CoA from (R)-pantothenate: step 5/5.</text>
</comment>
<evidence type="ECO:0000256" key="1">
    <source>
        <dbReference type="ARBA" id="ARBA00022741"/>
    </source>
</evidence>
<dbReference type="GO" id="GO:0005737">
    <property type="term" value="C:cytoplasm"/>
    <property type="evidence" value="ECO:0007669"/>
    <property type="project" value="UniProtKB-SubCell"/>
</dbReference>
<dbReference type="GO" id="GO:0005524">
    <property type="term" value="F:ATP binding"/>
    <property type="evidence" value="ECO:0007669"/>
    <property type="project" value="UniProtKB-UniRule"/>
</dbReference>
<gene>
    <name evidence="3" type="primary">coaE</name>
    <name evidence="5" type="ORF">H6G06_24425</name>
</gene>
<keyword evidence="3 5" id="KW-0418">Kinase</keyword>
<keyword evidence="1 3" id="KW-0547">Nucleotide-binding</keyword>
<dbReference type="EMBL" id="JACJQU010000025">
    <property type="protein sequence ID" value="MBD2296538.1"/>
    <property type="molecule type" value="Genomic_DNA"/>
</dbReference>
<name>A0A926WKX4_9NOST</name>
<organism evidence="5 6">
    <name type="scientific">Anabaena sphaerica FACHB-251</name>
    <dbReference type="NCBI Taxonomy" id="2692883"/>
    <lineage>
        <taxon>Bacteria</taxon>
        <taxon>Bacillati</taxon>
        <taxon>Cyanobacteriota</taxon>
        <taxon>Cyanophyceae</taxon>
        <taxon>Nostocales</taxon>
        <taxon>Nostocaceae</taxon>
        <taxon>Anabaena</taxon>
    </lineage>
</organism>
<reference evidence="6" key="1">
    <citation type="journal article" date="2020" name="ISME J.">
        <title>Comparative genomics reveals insights into cyanobacterial evolution and habitat adaptation.</title>
        <authorList>
            <person name="Chen M.Y."/>
            <person name="Teng W.K."/>
            <person name="Zhao L."/>
            <person name="Hu C.X."/>
            <person name="Zhou Y.K."/>
            <person name="Han B.P."/>
            <person name="Song L.R."/>
            <person name="Shu W.S."/>
        </authorList>
    </citation>
    <scope>NUCLEOTIDE SEQUENCE [LARGE SCALE GENOMIC DNA]</scope>
    <source>
        <strain evidence="6">FACHB-251</strain>
    </source>
</reference>
<dbReference type="InterPro" id="IPR027417">
    <property type="entry name" value="P-loop_NTPase"/>
</dbReference>
<dbReference type="HAMAP" id="MF_00376">
    <property type="entry name" value="Dephospho_CoA_kinase"/>
    <property type="match status" value="1"/>
</dbReference>
<evidence type="ECO:0000313" key="5">
    <source>
        <dbReference type="EMBL" id="MBD2296538.1"/>
    </source>
</evidence>
<dbReference type="InterPro" id="IPR001977">
    <property type="entry name" value="Depp_CoAkinase"/>
</dbReference>
<dbReference type="Gene3D" id="3.40.50.300">
    <property type="entry name" value="P-loop containing nucleotide triphosphate hydrolases"/>
    <property type="match status" value="1"/>
</dbReference>
<keyword evidence="3" id="KW-0173">Coenzyme A biosynthesis</keyword>
<dbReference type="GO" id="GO:0004140">
    <property type="term" value="F:dephospho-CoA kinase activity"/>
    <property type="evidence" value="ECO:0007669"/>
    <property type="project" value="UniProtKB-UniRule"/>
</dbReference>
<keyword evidence="6" id="KW-1185">Reference proteome</keyword>
<dbReference type="AlphaFoldDB" id="A0A926WKX4"/>
<comment type="caution">
    <text evidence="5">The sequence shown here is derived from an EMBL/GenBank/DDBJ whole genome shotgun (WGS) entry which is preliminary data.</text>
</comment>
<dbReference type="RefSeq" id="WP_190564660.1">
    <property type="nucleotide sequence ID" value="NZ_JACJQU010000025.1"/>
</dbReference>
<dbReference type="PANTHER" id="PTHR10695">
    <property type="entry name" value="DEPHOSPHO-COA KINASE-RELATED"/>
    <property type="match status" value="1"/>
</dbReference>
<keyword evidence="2 3" id="KW-0067">ATP-binding</keyword>
<dbReference type="GO" id="GO:0015937">
    <property type="term" value="P:coenzyme A biosynthetic process"/>
    <property type="evidence" value="ECO:0007669"/>
    <property type="project" value="UniProtKB-UniRule"/>
</dbReference>
<proteinExistence type="inferred from homology"/>
<evidence type="ECO:0000256" key="3">
    <source>
        <dbReference type="HAMAP-Rule" id="MF_00376"/>
    </source>
</evidence>
<dbReference type="Proteomes" id="UP000662185">
    <property type="component" value="Unassembled WGS sequence"/>
</dbReference>
<evidence type="ECO:0000256" key="2">
    <source>
        <dbReference type="ARBA" id="ARBA00022840"/>
    </source>
</evidence>